<evidence type="ECO:0000313" key="5">
    <source>
        <dbReference type="Proteomes" id="UP000076989"/>
    </source>
</evidence>
<dbReference type="PATRIC" id="fig|1590.142.peg.1431"/>
<dbReference type="AlphaFoldDB" id="A0A0G9GJZ8"/>
<organism evidence="3 6">
    <name type="scientific">Lactiplantibacillus plantarum</name>
    <name type="common">Lactobacillus plantarum</name>
    <dbReference type="NCBI Taxonomy" id="1590"/>
    <lineage>
        <taxon>Bacteria</taxon>
        <taxon>Bacillati</taxon>
        <taxon>Bacillota</taxon>
        <taxon>Bacilli</taxon>
        <taxon>Lactobacillales</taxon>
        <taxon>Lactobacillaceae</taxon>
        <taxon>Lactiplantibacillus</taxon>
    </lineage>
</organism>
<comment type="caution">
    <text evidence="3">The sequence shown here is derived from an EMBL/GenBank/DDBJ whole genome shotgun (WGS) entry which is preliminary data.</text>
</comment>
<dbReference type="RefSeq" id="WP_003640338.1">
    <property type="nucleotide sequence ID" value="NZ_AP018405.1"/>
</dbReference>
<dbReference type="Proteomes" id="UP000076872">
    <property type="component" value="Unassembled WGS sequence"/>
</dbReference>
<accession>A0A0G9GJZ8</accession>
<evidence type="ECO:0000313" key="6">
    <source>
        <dbReference type="Proteomes" id="UP000094892"/>
    </source>
</evidence>
<dbReference type="Proteomes" id="UP000094892">
    <property type="component" value="Unassembled WGS sequence"/>
</dbReference>
<dbReference type="EMBL" id="LUXO01000022">
    <property type="protein sequence ID" value="KZV04238.1"/>
    <property type="molecule type" value="Genomic_DNA"/>
</dbReference>
<name>A0A0G9GJZ8_LACPN</name>
<reference evidence="4 5" key="1">
    <citation type="submission" date="2016-03" db="EMBL/GenBank/DDBJ databases">
        <title>Comparative genomics of 54 Lactobacillus plantarum strains reveals genomic uncoupling from niche constraints.</title>
        <authorList>
            <person name="Martino M.E."/>
        </authorList>
    </citation>
    <scope>NUCLEOTIDE SEQUENCE [LARGE SCALE GENOMIC DNA]</scope>
    <source>
        <strain evidence="2 4">NAB2</strain>
        <strain evidence="1 5">Nizo2260</strain>
    </source>
</reference>
<evidence type="ECO:0000313" key="4">
    <source>
        <dbReference type="Proteomes" id="UP000076872"/>
    </source>
</evidence>
<evidence type="ECO:0000313" key="1">
    <source>
        <dbReference type="EMBL" id="KZU07071.1"/>
    </source>
</evidence>
<dbReference type="Proteomes" id="UP000076989">
    <property type="component" value="Unassembled WGS sequence"/>
</dbReference>
<dbReference type="EMBL" id="LUWI01000010">
    <property type="protein sequence ID" value="KZU07071.1"/>
    <property type="molecule type" value="Genomic_DNA"/>
</dbReference>
<dbReference type="EMBL" id="MCOL01000001">
    <property type="protein sequence ID" value="ODO61534.1"/>
    <property type="molecule type" value="Genomic_DNA"/>
</dbReference>
<protein>
    <submittedName>
        <fullName evidence="3">Uncharacterized protein</fullName>
    </submittedName>
</protein>
<evidence type="ECO:0000313" key="2">
    <source>
        <dbReference type="EMBL" id="KZV04238.1"/>
    </source>
</evidence>
<evidence type="ECO:0000313" key="3">
    <source>
        <dbReference type="EMBL" id="ODO61534.1"/>
    </source>
</evidence>
<gene>
    <name evidence="3" type="ORF">LPJSA22_01512</name>
    <name evidence="2" type="ORF">NAB2_1165</name>
    <name evidence="1" type="ORF">Nizo2260_0612</name>
</gene>
<proteinExistence type="predicted"/>
<sequence>MLLRHGLTSNIYLNDYLTFIQQGRDTFEFHHNLLVAQHHYHLVINAHHAFNAFYAEQKRLAEQLMD</sequence>
<reference evidence="3 6" key="2">
    <citation type="submission" date="2016-08" db="EMBL/GenBank/DDBJ databases">
        <title>Genome sequencing of Lactobacillus plantarum JSA22, isolated from fermented soybean paste.</title>
        <authorList>
            <person name="Choi H.S."/>
        </authorList>
    </citation>
    <scope>NUCLEOTIDE SEQUENCE [LARGE SCALE GENOMIC DNA]</scope>
    <source>
        <strain evidence="3 6">JSA22</strain>
    </source>
</reference>